<evidence type="ECO:0000313" key="15">
    <source>
        <dbReference type="EMBL" id="ACF13094.1"/>
    </source>
</evidence>
<keyword evidence="8" id="KW-0676">Redox-active center</keyword>
<dbReference type="STRING" id="517418.Ctha_0624"/>
<dbReference type="GO" id="GO:0008379">
    <property type="term" value="F:thioredoxin peroxidase activity"/>
    <property type="evidence" value="ECO:0007669"/>
    <property type="project" value="TreeGrafter"/>
</dbReference>
<dbReference type="InterPro" id="IPR036249">
    <property type="entry name" value="Thioredoxin-like_sf"/>
</dbReference>
<evidence type="ECO:0000256" key="1">
    <source>
        <dbReference type="ARBA" id="ARBA00003330"/>
    </source>
</evidence>
<keyword evidence="16" id="KW-1185">Reference proteome</keyword>
<dbReference type="EMBL" id="CP001100">
    <property type="protein sequence ID" value="ACF13094.1"/>
    <property type="molecule type" value="Genomic_DNA"/>
</dbReference>
<keyword evidence="6" id="KW-0560">Oxidoreductase</keyword>
<evidence type="ECO:0000256" key="3">
    <source>
        <dbReference type="ARBA" id="ARBA00013017"/>
    </source>
</evidence>
<keyword evidence="7" id="KW-1015">Disulfide bond</keyword>
<dbReference type="GO" id="GO:0045454">
    <property type="term" value="P:cell redox homeostasis"/>
    <property type="evidence" value="ECO:0007669"/>
    <property type="project" value="TreeGrafter"/>
</dbReference>
<evidence type="ECO:0000259" key="14">
    <source>
        <dbReference type="PROSITE" id="PS51352"/>
    </source>
</evidence>
<dbReference type="PROSITE" id="PS51352">
    <property type="entry name" value="THIOREDOXIN_2"/>
    <property type="match status" value="1"/>
</dbReference>
<evidence type="ECO:0000256" key="6">
    <source>
        <dbReference type="ARBA" id="ARBA00023002"/>
    </source>
</evidence>
<evidence type="ECO:0000256" key="10">
    <source>
        <dbReference type="ARBA" id="ARBA00038489"/>
    </source>
</evidence>
<dbReference type="AlphaFoldDB" id="B3QVN7"/>
<evidence type="ECO:0000256" key="8">
    <source>
        <dbReference type="ARBA" id="ARBA00023284"/>
    </source>
</evidence>
<sequence>MIAEGKKAPDFTLPDSTGKEVSLSDYAGKKVLLVFYPGDDTPVCTTQLCSYRDNFSAFTERGITVLGISTNTIESHESFASRNELPFTLLSDSKKKVSEDYGALNFLGMSERAYVYIDEAGTVRLSFSELLPLFYRSTQDLLAQIDSFSNNA</sequence>
<keyword evidence="5" id="KW-0049">Antioxidant</keyword>
<evidence type="ECO:0000256" key="7">
    <source>
        <dbReference type="ARBA" id="ARBA00023157"/>
    </source>
</evidence>
<dbReference type="HOGENOM" id="CLU_042529_14_2_10"/>
<reference evidence="15 16" key="1">
    <citation type="submission" date="2008-06" db="EMBL/GenBank/DDBJ databases">
        <title>Complete sequence of Chloroherpeton thalassium ATCC 35110.</title>
        <authorList>
            <consortium name="US DOE Joint Genome Institute"/>
            <person name="Lucas S."/>
            <person name="Copeland A."/>
            <person name="Lapidus A."/>
            <person name="Glavina del Rio T."/>
            <person name="Dalin E."/>
            <person name="Tice H."/>
            <person name="Bruce D."/>
            <person name="Goodwin L."/>
            <person name="Pitluck S."/>
            <person name="Schmutz J."/>
            <person name="Larimer F."/>
            <person name="Land M."/>
            <person name="Hauser L."/>
            <person name="Kyrpides N."/>
            <person name="Mikhailova N."/>
            <person name="Liu Z."/>
            <person name="Li T."/>
            <person name="Zhao F."/>
            <person name="Overmann J."/>
            <person name="Bryant D.A."/>
            <person name="Richardson P."/>
        </authorList>
    </citation>
    <scope>NUCLEOTIDE SEQUENCE [LARGE SCALE GENOMIC DNA]</scope>
    <source>
        <strain evidence="16">ATCC 35110 / GB-78</strain>
    </source>
</reference>
<dbReference type="InterPro" id="IPR024706">
    <property type="entry name" value="Peroxiredoxin_AhpC-typ"/>
</dbReference>
<dbReference type="Pfam" id="PF00578">
    <property type="entry name" value="AhpC-TSA"/>
    <property type="match status" value="1"/>
</dbReference>
<dbReference type="InterPro" id="IPR050924">
    <property type="entry name" value="Peroxiredoxin_BCP/PrxQ"/>
</dbReference>
<dbReference type="EC" id="1.11.1.24" evidence="3"/>
<dbReference type="Proteomes" id="UP000001208">
    <property type="component" value="Chromosome"/>
</dbReference>
<dbReference type="Gene3D" id="3.40.30.10">
    <property type="entry name" value="Glutaredoxin"/>
    <property type="match status" value="1"/>
</dbReference>
<dbReference type="PANTHER" id="PTHR42801:SF4">
    <property type="entry name" value="AHPC_TSA FAMILY PROTEIN"/>
    <property type="match status" value="1"/>
</dbReference>
<dbReference type="GO" id="GO:0005737">
    <property type="term" value="C:cytoplasm"/>
    <property type="evidence" value="ECO:0007669"/>
    <property type="project" value="TreeGrafter"/>
</dbReference>
<dbReference type="PANTHER" id="PTHR42801">
    <property type="entry name" value="THIOREDOXIN-DEPENDENT PEROXIDE REDUCTASE"/>
    <property type="match status" value="1"/>
</dbReference>
<dbReference type="RefSeq" id="WP_012499178.1">
    <property type="nucleotide sequence ID" value="NC_011026.1"/>
</dbReference>
<dbReference type="InterPro" id="IPR000866">
    <property type="entry name" value="AhpC/TSA"/>
</dbReference>
<comment type="function">
    <text evidence="1">Thiol-specific peroxidase that catalyzes the reduction of hydrogen peroxide and organic hydroperoxides to water and alcohols, respectively. Plays a role in cell protection against oxidative stress by detoxifying peroxides and as sensor of hydrogen peroxide-mediated signaling events.</text>
</comment>
<proteinExistence type="inferred from homology"/>
<dbReference type="OrthoDB" id="9812811at2"/>
<dbReference type="CDD" id="cd03017">
    <property type="entry name" value="PRX_BCP"/>
    <property type="match status" value="1"/>
</dbReference>
<comment type="similarity">
    <text evidence="10">Belongs to the peroxiredoxin family. BCP/PrxQ subfamily.</text>
</comment>
<dbReference type="eggNOG" id="COG1225">
    <property type="taxonomic scope" value="Bacteria"/>
</dbReference>
<dbReference type="InterPro" id="IPR013766">
    <property type="entry name" value="Thioredoxin_domain"/>
</dbReference>
<evidence type="ECO:0000256" key="9">
    <source>
        <dbReference type="ARBA" id="ARBA00032824"/>
    </source>
</evidence>
<evidence type="ECO:0000313" key="16">
    <source>
        <dbReference type="Proteomes" id="UP000001208"/>
    </source>
</evidence>
<dbReference type="PIRSF" id="PIRSF000239">
    <property type="entry name" value="AHPC"/>
    <property type="match status" value="1"/>
</dbReference>
<evidence type="ECO:0000256" key="13">
    <source>
        <dbReference type="PIRSR" id="PIRSR000239-1"/>
    </source>
</evidence>
<evidence type="ECO:0000256" key="12">
    <source>
        <dbReference type="ARBA" id="ARBA00049091"/>
    </source>
</evidence>
<evidence type="ECO:0000256" key="11">
    <source>
        <dbReference type="ARBA" id="ARBA00042639"/>
    </source>
</evidence>
<evidence type="ECO:0000256" key="2">
    <source>
        <dbReference type="ARBA" id="ARBA00011245"/>
    </source>
</evidence>
<dbReference type="KEGG" id="cts:Ctha_0624"/>
<dbReference type="SUPFAM" id="SSF52833">
    <property type="entry name" value="Thioredoxin-like"/>
    <property type="match status" value="1"/>
</dbReference>
<evidence type="ECO:0000256" key="5">
    <source>
        <dbReference type="ARBA" id="ARBA00022862"/>
    </source>
</evidence>
<evidence type="ECO:0000256" key="4">
    <source>
        <dbReference type="ARBA" id="ARBA00022559"/>
    </source>
</evidence>
<keyword evidence="4" id="KW-0575">Peroxidase</keyword>
<organism evidence="15 16">
    <name type="scientific">Chloroherpeton thalassium (strain ATCC 35110 / GB-78)</name>
    <dbReference type="NCBI Taxonomy" id="517418"/>
    <lineage>
        <taxon>Bacteria</taxon>
        <taxon>Pseudomonadati</taxon>
        <taxon>Chlorobiota</taxon>
        <taxon>Chlorobiia</taxon>
        <taxon>Chlorobiales</taxon>
        <taxon>Chloroherpetonaceae</taxon>
        <taxon>Chloroherpeton</taxon>
    </lineage>
</organism>
<name>B3QVN7_CHLT3</name>
<feature type="domain" description="Thioredoxin" evidence="14">
    <location>
        <begin position="2"/>
        <end position="150"/>
    </location>
</feature>
<feature type="active site" description="Cysteine sulfenic acid (-SOH) intermediate; for peroxidase activity" evidence="13">
    <location>
        <position position="44"/>
    </location>
</feature>
<dbReference type="GO" id="GO:0034599">
    <property type="term" value="P:cellular response to oxidative stress"/>
    <property type="evidence" value="ECO:0007669"/>
    <property type="project" value="TreeGrafter"/>
</dbReference>
<protein>
    <recommendedName>
        <fullName evidence="3">thioredoxin-dependent peroxiredoxin</fullName>
        <ecNumber evidence="3">1.11.1.24</ecNumber>
    </recommendedName>
    <alternativeName>
        <fullName evidence="9">Thioredoxin peroxidase</fullName>
    </alternativeName>
    <alternativeName>
        <fullName evidence="11">Thioredoxin-dependent peroxiredoxin Bcp</fullName>
    </alternativeName>
</protein>
<comment type="subunit">
    <text evidence="2">Monomer.</text>
</comment>
<comment type="catalytic activity">
    <reaction evidence="12">
        <text>a hydroperoxide + [thioredoxin]-dithiol = an alcohol + [thioredoxin]-disulfide + H2O</text>
        <dbReference type="Rhea" id="RHEA:62620"/>
        <dbReference type="Rhea" id="RHEA-COMP:10698"/>
        <dbReference type="Rhea" id="RHEA-COMP:10700"/>
        <dbReference type="ChEBI" id="CHEBI:15377"/>
        <dbReference type="ChEBI" id="CHEBI:29950"/>
        <dbReference type="ChEBI" id="CHEBI:30879"/>
        <dbReference type="ChEBI" id="CHEBI:35924"/>
        <dbReference type="ChEBI" id="CHEBI:50058"/>
        <dbReference type="EC" id="1.11.1.24"/>
    </reaction>
</comment>
<accession>B3QVN7</accession>
<gene>
    <name evidence="15" type="ordered locus">Ctha_0624</name>
</gene>